<evidence type="ECO:0000313" key="3">
    <source>
        <dbReference type="Proteomes" id="UP001196413"/>
    </source>
</evidence>
<name>A0AAD5N2N6_PARTN</name>
<gene>
    <name evidence="2" type="ORF">KIN20_019030</name>
</gene>
<dbReference type="AlphaFoldDB" id="A0AAD5N2N6"/>
<comment type="caution">
    <text evidence="2">The sequence shown here is derived from an EMBL/GenBank/DDBJ whole genome shotgun (WGS) entry which is preliminary data.</text>
</comment>
<reference evidence="2" key="1">
    <citation type="submission" date="2021-06" db="EMBL/GenBank/DDBJ databases">
        <title>Parelaphostrongylus tenuis whole genome reference sequence.</title>
        <authorList>
            <person name="Garwood T.J."/>
            <person name="Larsen P.A."/>
            <person name="Fountain-Jones N.M."/>
            <person name="Garbe J.R."/>
            <person name="Macchietto M.G."/>
            <person name="Kania S.A."/>
            <person name="Gerhold R.W."/>
            <person name="Richards J.E."/>
            <person name="Wolf T.M."/>
        </authorList>
    </citation>
    <scope>NUCLEOTIDE SEQUENCE</scope>
    <source>
        <strain evidence="2">MNPRO001-30</strain>
        <tissue evidence="2">Meninges</tissue>
    </source>
</reference>
<sequence length="92" mass="10869">MLAYFDYIERRMLELDEEAKQYLRDRGTSDKDTNELKHDTIDNGSPPTTRRRIDLSCIQQRRSGRVRHLFVSIYSAEITRTVPAKQLLRESP</sequence>
<evidence type="ECO:0000256" key="1">
    <source>
        <dbReference type="SAM" id="MobiDB-lite"/>
    </source>
</evidence>
<feature type="region of interest" description="Disordered" evidence="1">
    <location>
        <begin position="24"/>
        <end position="52"/>
    </location>
</feature>
<evidence type="ECO:0000313" key="2">
    <source>
        <dbReference type="EMBL" id="KAJ1360127.1"/>
    </source>
</evidence>
<organism evidence="2 3">
    <name type="scientific">Parelaphostrongylus tenuis</name>
    <name type="common">Meningeal worm</name>
    <dbReference type="NCBI Taxonomy" id="148309"/>
    <lineage>
        <taxon>Eukaryota</taxon>
        <taxon>Metazoa</taxon>
        <taxon>Ecdysozoa</taxon>
        <taxon>Nematoda</taxon>
        <taxon>Chromadorea</taxon>
        <taxon>Rhabditida</taxon>
        <taxon>Rhabditina</taxon>
        <taxon>Rhabditomorpha</taxon>
        <taxon>Strongyloidea</taxon>
        <taxon>Metastrongylidae</taxon>
        <taxon>Parelaphostrongylus</taxon>
    </lineage>
</organism>
<dbReference type="EMBL" id="JAHQIW010003777">
    <property type="protein sequence ID" value="KAJ1360127.1"/>
    <property type="molecule type" value="Genomic_DNA"/>
</dbReference>
<keyword evidence="3" id="KW-1185">Reference proteome</keyword>
<protein>
    <submittedName>
        <fullName evidence="2">Uncharacterized protein</fullName>
    </submittedName>
</protein>
<proteinExistence type="predicted"/>
<accession>A0AAD5N2N6</accession>
<dbReference type="Proteomes" id="UP001196413">
    <property type="component" value="Unassembled WGS sequence"/>
</dbReference>
<feature type="compositionally biased region" description="Basic and acidic residues" evidence="1">
    <location>
        <begin position="24"/>
        <end position="41"/>
    </location>
</feature>